<proteinExistence type="predicted"/>
<protein>
    <submittedName>
        <fullName evidence="2">Tropomyosin</fullName>
    </submittedName>
</protein>
<dbReference type="Proteomes" id="UP001327560">
    <property type="component" value="Chromosome 1"/>
</dbReference>
<keyword evidence="3" id="KW-1185">Reference proteome</keyword>
<dbReference type="PANTHER" id="PTHR36001">
    <property type="entry name" value="CTAGE FAMILY PROTEIN-RELATED"/>
    <property type="match status" value="1"/>
</dbReference>
<dbReference type="PANTHER" id="PTHR36001:SF2">
    <property type="entry name" value="CTAGE FAMILY PROTEIN-RELATED"/>
    <property type="match status" value="1"/>
</dbReference>
<evidence type="ECO:0000313" key="3">
    <source>
        <dbReference type="Proteomes" id="UP001327560"/>
    </source>
</evidence>
<reference evidence="2 3" key="1">
    <citation type="submission" date="2023-10" db="EMBL/GenBank/DDBJ databases">
        <title>Chromosome-scale genome assembly provides insights into flower coloration mechanisms of Canna indica.</title>
        <authorList>
            <person name="Li C."/>
        </authorList>
    </citation>
    <scope>NUCLEOTIDE SEQUENCE [LARGE SCALE GENOMIC DNA]</scope>
    <source>
        <tissue evidence="2">Flower</tissue>
    </source>
</reference>
<dbReference type="InterPro" id="IPR053327">
    <property type="entry name" value="KIP"/>
</dbReference>
<feature type="coiled-coil region" evidence="1">
    <location>
        <begin position="171"/>
        <end position="205"/>
    </location>
</feature>
<accession>A0AAQ3JN53</accession>
<evidence type="ECO:0000313" key="2">
    <source>
        <dbReference type="EMBL" id="WOK91955.1"/>
    </source>
</evidence>
<dbReference type="EMBL" id="CP136890">
    <property type="protein sequence ID" value="WOK91955.1"/>
    <property type="molecule type" value="Genomic_DNA"/>
</dbReference>
<evidence type="ECO:0000256" key="1">
    <source>
        <dbReference type="SAM" id="Coils"/>
    </source>
</evidence>
<organism evidence="2 3">
    <name type="scientific">Canna indica</name>
    <name type="common">Indian-shot</name>
    <dbReference type="NCBI Taxonomy" id="4628"/>
    <lineage>
        <taxon>Eukaryota</taxon>
        <taxon>Viridiplantae</taxon>
        <taxon>Streptophyta</taxon>
        <taxon>Embryophyta</taxon>
        <taxon>Tracheophyta</taxon>
        <taxon>Spermatophyta</taxon>
        <taxon>Magnoliopsida</taxon>
        <taxon>Liliopsida</taxon>
        <taxon>Zingiberales</taxon>
        <taxon>Cannaceae</taxon>
        <taxon>Canna</taxon>
    </lineage>
</organism>
<feature type="coiled-coil region" evidence="1">
    <location>
        <begin position="55"/>
        <end position="89"/>
    </location>
</feature>
<keyword evidence="1" id="KW-0175">Coiled coil</keyword>
<name>A0AAQ3JN53_9LILI</name>
<sequence>MACGESQKQLLSLIRNYASEKSQEGKVVAPQCFWSDKHGPIAILNTYFFYLELRVSDLKKKLLDLQKHLDAANTDLDGAKRSREVAEQELRGSQVQMSMIGASIQALEARIALLRDEVLMFHSNLDALKILNFSFADLSLMLQLHELLNLQTGKRTSGPQEILDPQGILKLKDLEDKTTCLSAQMQELEAEYLNEQCRRDKDREELAHIERRWFLVTAIMEETKQLQELAGYPLSDLCMSKSNTCILAYTFGRVRCL</sequence>
<dbReference type="AlphaFoldDB" id="A0AAQ3JN53"/>
<gene>
    <name evidence="2" type="ORF">Cni_G00646</name>
</gene>